<proteinExistence type="predicted"/>
<organism evidence="2 3">
    <name type="scientific">Dokdonella ginsengisoli</name>
    <dbReference type="NCBI Taxonomy" id="363846"/>
    <lineage>
        <taxon>Bacteria</taxon>
        <taxon>Pseudomonadati</taxon>
        <taxon>Pseudomonadota</taxon>
        <taxon>Gammaproteobacteria</taxon>
        <taxon>Lysobacterales</taxon>
        <taxon>Rhodanobacteraceae</taxon>
        <taxon>Dokdonella</taxon>
    </lineage>
</organism>
<name>A0ABV9QQ92_9GAMM</name>
<reference evidence="3" key="1">
    <citation type="journal article" date="2019" name="Int. J. Syst. Evol. Microbiol.">
        <title>The Global Catalogue of Microorganisms (GCM) 10K type strain sequencing project: providing services to taxonomists for standard genome sequencing and annotation.</title>
        <authorList>
            <consortium name="The Broad Institute Genomics Platform"/>
            <consortium name="The Broad Institute Genome Sequencing Center for Infectious Disease"/>
            <person name="Wu L."/>
            <person name="Ma J."/>
        </authorList>
    </citation>
    <scope>NUCLEOTIDE SEQUENCE [LARGE SCALE GENOMIC DNA]</scope>
    <source>
        <strain evidence="3">CCUG 30340</strain>
    </source>
</reference>
<comment type="caution">
    <text evidence="2">The sequence shown here is derived from an EMBL/GenBank/DDBJ whole genome shotgun (WGS) entry which is preliminary data.</text>
</comment>
<dbReference type="EMBL" id="JBHSHD010000002">
    <property type="protein sequence ID" value="MFC4818932.1"/>
    <property type="molecule type" value="Genomic_DNA"/>
</dbReference>
<feature type="domain" description="VOC" evidence="1">
    <location>
        <begin position="2"/>
        <end position="126"/>
    </location>
</feature>
<dbReference type="InterPro" id="IPR029068">
    <property type="entry name" value="Glyas_Bleomycin-R_OHBP_Dase"/>
</dbReference>
<sequence length="136" mass="14735">MSLSLLANIDVDDLERAEAFYVAALGLRVGRRFGGDVVELLGATSPIYLLRKAAGSAAGEAIAQTRDYRRHWTGVHLDFVVPDLTLALRRAQEAGAVLEGEPRTAAWGRIATLADPFGHGFCLLQFLGRGYDEIAH</sequence>
<gene>
    <name evidence="2" type="ORF">ACFO6Q_01270</name>
</gene>
<protein>
    <submittedName>
        <fullName evidence="2">VOC family protein</fullName>
    </submittedName>
</protein>
<dbReference type="PROSITE" id="PS51819">
    <property type="entry name" value="VOC"/>
    <property type="match status" value="1"/>
</dbReference>
<dbReference type="Proteomes" id="UP001595886">
    <property type="component" value="Unassembled WGS sequence"/>
</dbReference>
<dbReference type="Pfam" id="PF18029">
    <property type="entry name" value="Glyoxalase_6"/>
    <property type="match status" value="1"/>
</dbReference>
<accession>A0ABV9QQ92</accession>
<evidence type="ECO:0000259" key="1">
    <source>
        <dbReference type="PROSITE" id="PS51819"/>
    </source>
</evidence>
<dbReference type="InterPro" id="IPR041581">
    <property type="entry name" value="Glyoxalase_6"/>
</dbReference>
<dbReference type="Gene3D" id="3.10.180.10">
    <property type="entry name" value="2,3-Dihydroxybiphenyl 1,2-Dioxygenase, domain 1"/>
    <property type="match status" value="1"/>
</dbReference>
<dbReference type="SUPFAM" id="SSF54593">
    <property type="entry name" value="Glyoxalase/Bleomycin resistance protein/Dihydroxybiphenyl dioxygenase"/>
    <property type="match status" value="1"/>
</dbReference>
<dbReference type="RefSeq" id="WP_380018668.1">
    <property type="nucleotide sequence ID" value="NZ_JBHSHD010000002.1"/>
</dbReference>
<evidence type="ECO:0000313" key="2">
    <source>
        <dbReference type="EMBL" id="MFC4818932.1"/>
    </source>
</evidence>
<keyword evidence="3" id="KW-1185">Reference proteome</keyword>
<dbReference type="InterPro" id="IPR037523">
    <property type="entry name" value="VOC_core"/>
</dbReference>
<evidence type="ECO:0000313" key="3">
    <source>
        <dbReference type="Proteomes" id="UP001595886"/>
    </source>
</evidence>